<dbReference type="InterPro" id="IPR037522">
    <property type="entry name" value="HD_GYP_dom"/>
</dbReference>
<dbReference type="RefSeq" id="WP_181917739.1">
    <property type="nucleotide sequence ID" value="NZ_QRDZ01000013.1"/>
</dbReference>
<organism evidence="2 3">
    <name type="scientific">Cohnella phaseoli</name>
    <dbReference type="NCBI Taxonomy" id="456490"/>
    <lineage>
        <taxon>Bacteria</taxon>
        <taxon>Bacillati</taxon>
        <taxon>Bacillota</taxon>
        <taxon>Bacilli</taxon>
        <taxon>Bacillales</taxon>
        <taxon>Paenibacillaceae</taxon>
        <taxon>Cohnella</taxon>
    </lineage>
</organism>
<gene>
    <name evidence="2" type="ORF">DFP98_11339</name>
</gene>
<comment type="caution">
    <text evidence="2">The sequence shown here is derived from an EMBL/GenBank/DDBJ whole genome shotgun (WGS) entry which is preliminary data.</text>
</comment>
<dbReference type="Proteomes" id="UP000256977">
    <property type="component" value="Unassembled WGS sequence"/>
</dbReference>
<dbReference type="PANTHER" id="PTHR43155:SF2">
    <property type="entry name" value="CYCLIC DI-GMP PHOSPHODIESTERASE PA4108"/>
    <property type="match status" value="1"/>
</dbReference>
<feature type="domain" description="HD-GYP" evidence="1">
    <location>
        <begin position="1"/>
        <end position="162"/>
    </location>
</feature>
<dbReference type="Gene3D" id="1.10.3210.10">
    <property type="entry name" value="Hypothetical protein af1432"/>
    <property type="match status" value="1"/>
</dbReference>
<dbReference type="CDD" id="cd00077">
    <property type="entry name" value="HDc"/>
    <property type="match status" value="1"/>
</dbReference>
<accession>A0A3D9JQA7</accession>
<dbReference type="AlphaFoldDB" id="A0A3D9JQA7"/>
<proteinExistence type="predicted"/>
<dbReference type="PANTHER" id="PTHR43155">
    <property type="entry name" value="CYCLIC DI-GMP PHOSPHODIESTERASE PA4108-RELATED"/>
    <property type="match status" value="1"/>
</dbReference>
<evidence type="ECO:0000259" key="1">
    <source>
        <dbReference type="PROSITE" id="PS51832"/>
    </source>
</evidence>
<dbReference type="PROSITE" id="PS51832">
    <property type="entry name" value="HD_GYP"/>
    <property type="match status" value="1"/>
</dbReference>
<sequence>MRISADYFLLEKLRAHHSETYYHSLRVSNLCLQISRYLGWQYRDSFLVWRSGQLHDIGKIYVPHQLLSFPGPLEREQYERVKSHVTLGAELLKRYRVNVEIVQAVIGHHEREDGSGYPNGRLDQTELSKLLAVCDVFDAMTEVRAYRKAVKPMDVIGVTPTF</sequence>
<keyword evidence="3" id="KW-1185">Reference proteome</keyword>
<reference evidence="2 3" key="1">
    <citation type="submission" date="2018-07" db="EMBL/GenBank/DDBJ databases">
        <title>Genomic Encyclopedia of Type Strains, Phase III (KMG-III): the genomes of soil and plant-associated and newly described type strains.</title>
        <authorList>
            <person name="Whitman W."/>
        </authorList>
    </citation>
    <scope>NUCLEOTIDE SEQUENCE [LARGE SCALE GENOMIC DNA]</scope>
    <source>
        <strain evidence="2 3">CECT 7287</strain>
    </source>
</reference>
<protein>
    <submittedName>
        <fullName evidence="2">Putative nucleotidyltransferase with HDIG domain</fullName>
    </submittedName>
</protein>
<keyword evidence="2" id="KW-0808">Transferase</keyword>
<evidence type="ECO:0000313" key="2">
    <source>
        <dbReference type="EMBL" id="RED75979.1"/>
    </source>
</evidence>
<name>A0A3D9JQA7_9BACL</name>
<dbReference type="InterPro" id="IPR006675">
    <property type="entry name" value="HDIG_dom"/>
</dbReference>
<dbReference type="EMBL" id="QRDZ01000013">
    <property type="protein sequence ID" value="RED75979.1"/>
    <property type="molecule type" value="Genomic_DNA"/>
</dbReference>
<dbReference type="Pfam" id="PF13487">
    <property type="entry name" value="HD_5"/>
    <property type="match status" value="1"/>
</dbReference>
<dbReference type="SUPFAM" id="SSF109604">
    <property type="entry name" value="HD-domain/PDEase-like"/>
    <property type="match status" value="1"/>
</dbReference>
<dbReference type="NCBIfam" id="TIGR00277">
    <property type="entry name" value="HDIG"/>
    <property type="match status" value="1"/>
</dbReference>
<dbReference type="InterPro" id="IPR003607">
    <property type="entry name" value="HD/PDEase_dom"/>
</dbReference>
<dbReference type="GO" id="GO:0016740">
    <property type="term" value="F:transferase activity"/>
    <property type="evidence" value="ECO:0007669"/>
    <property type="project" value="UniProtKB-KW"/>
</dbReference>
<evidence type="ECO:0000313" key="3">
    <source>
        <dbReference type="Proteomes" id="UP000256977"/>
    </source>
</evidence>
<dbReference type="SMART" id="SM00471">
    <property type="entry name" value="HDc"/>
    <property type="match status" value="1"/>
</dbReference>